<feature type="region of interest" description="Amidoligase domain" evidence="11">
    <location>
        <begin position="1"/>
        <end position="267"/>
    </location>
</feature>
<dbReference type="InterPro" id="IPR017926">
    <property type="entry name" value="GATASE"/>
</dbReference>
<dbReference type="SUPFAM" id="SSF52540">
    <property type="entry name" value="P-loop containing nucleoside triphosphate hydrolases"/>
    <property type="match status" value="1"/>
</dbReference>
<dbReference type="EMBL" id="NIDE01000020">
    <property type="protein sequence ID" value="OWK34562.1"/>
    <property type="molecule type" value="Genomic_DNA"/>
</dbReference>
<protein>
    <recommendedName>
        <fullName evidence="11">CTP synthase</fullName>
        <ecNumber evidence="11">6.3.4.2</ecNumber>
    </recommendedName>
    <alternativeName>
        <fullName evidence="11">Cytidine 5'-triphosphate synthase</fullName>
    </alternativeName>
    <alternativeName>
        <fullName evidence="11">Cytidine triphosphate synthetase</fullName>
        <shortName evidence="11">CTP synthetase</shortName>
        <shortName evidence="11">CTPS</shortName>
    </alternativeName>
    <alternativeName>
        <fullName evidence="11">UTP--ammonia ligase</fullName>
    </alternativeName>
</protein>
<dbReference type="NCBIfam" id="NF003792">
    <property type="entry name" value="PRK05380.1"/>
    <property type="match status" value="1"/>
</dbReference>
<comment type="function">
    <text evidence="11">Catalyzes the ATP-dependent amination of UTP to CTP with either L-glutamine or ammonia as the source of nitrogen. Regulates intracellular CTP levels through interactions with the four ribonucleotide triphosphates.</text>
</comment>
<feature type="binding site" evidence="11">
    <location>
        <position position="223"/>
    </location>
    <ligand>
        <name>UTP</name>
        <dbReference type="ChEBI" id="CHEBI:46398"/>
    </ligand>
</feature>
<feature type="binding site" evidence="11">
    <location>
        <position position="223"/>
    </location>
    <ligand>
        <name>CTP</name>
        <dbReference type="ChEBI" id="CHEBI:37563"/>
        <note>allosteric inhibitor</note>
    </ligand>
</feature>
<keyword evidence="7 11" id="KW-0460">Magnesium</keyword>
<dbReference type="GO" id="GO:0003883">
    <property type="term" value="F:CTP synthase activity"/>
    <property type="evidence" value="ECO:0007669"/>
    <property type="project" value="UniProtKB-UniRule"/>
</dbReference>
<dbReference type="FunFam" id="3.40.50.880:FF:000002">
    <property type="entry name" value="CTP synthase"/>
    <property type="match status" value="1"/>
</dbReference>
<comment type="miscellaneous">
    <text evidence="11">CTPSs have evolved a hybrid strategy for distinguishing between UTP and CTP. The overlapping regions of the product feedback inhibitory and substrate sites recognize a common feature in both compounds, the triphosphate moiety. To differentiate isosteric substrate and product pyrimidine rings, an additional pocket far from the expected kinase/ligase catalytic site, specifically recognizes the cytosine and ribose portions of the product inhibitor.</text>
</comment>
<evidence type="ECO:0000256" key="3">
    <source>
        <dbReference type="ARBA" id="ARBA00022598"/>
    </source>
</evidence>
<feature type="binding site" evidence="11">
    <location>
        <begin position="187"/>
        <end position="192"/>
    </location>
    <ligand>
        <name>UTP</name>
        <dbReference type="ChEBI" id="CHEBI:46398"/>
    </ligand>
</feature>
<name>A0A225CZ81_9BACT</name>
<dbReference type="AlphaFoldDB" id="A0A225CZ81"/>
<keyword evidence="8 11" id="KW-0315">Glutamine amidotransferase</keyword>
<feature type="binding site" evidence="11">
    <location>
        <position position="54"/>
    </location>
    <ligand>
        <name>L-glutamine</name>
        <dbReference type="ChEBI" id="CHEBI:58359"/>
    </ligand>
</feature>
<dbReference type="Pfam" id="PF06418">
    <property type="entry name" value="CTP_synth_N"/>
    <property type="match status" value="1"/>
</dbReference>
<dbReference type="GO" id="GO:0019856">
    <property type="term" value="P:pyrimidine nucleobase biosynthetic process"/>
    <property type="evidence" value="ECO:0007669"/>
    <property type="project" value="TreeGrafter"/>
</dbReference>
<feature type="active site" evidence="11">
    <location>
        <position position="509"/>
    </location>
</feature>
<feature type="binding site" evidence="11">
    <location>
        <position position="13"/>
    </location>
    <ligand>
        <name>UTP</name>
        <dbReference type="ChEBI" id="CHEBI:46398"/>
    </ligand>
</feature>
<evidence type="ECO:0000256" key="11">
    <source>
        <dbReference type="HAMAP-Rule" id="MF_01227"/>
    </source>
</evidence>
<evidence type="ECO:0000256" key="4">
    <source>
        <dbReference type="ARBA" id="ARBA00022723"/>
    </source>
</evidence>
<keyword evidence="9 11" id="KW-0665">Pyrimidine biosynthesis</keyword>
<evidence type="ECO:0000256" key="9">
    <source>
        <dbReference type="ARBA" id="ARBA00022975"/>
    </source>
</evidence>
<dbReference type="CDD" id="cd01746">
    <property type="entry name" value="GATase1_CTP_Synthase"/>
    <property type="match status" value="1"/>
</dbReference>
<dbReference type="Gene3D" id="3.40.50.880">
    <property type="match status" value="1"/>
</dbReference>
<evidence type="ECO:0000256" key="2">
    <source>
        <dbReference type="ARBA" id="ARBA00007533"/>
    </source>
</evidence>
<evidence type="ECO:0000256" key="10">
    <source>
        <dbReference type="ARBA" id="ARBA00047781"/>
    </source>
</evidence>
<dbReference type="FunFam" id="3.40.50.300:FF:000009">
    <property type="entry name" value="CTP synthase"/>
    <property type="match status" value="1"/>
</dbReference>
<reference evidence="15" key="1">
    <citation type="submission" date="2017-06" db="EMBL/GenBank/DDBJ databases">
        <title>Genome analysis of Fimbriiglobus ruber SP5, the first member of the order Planctomycetales with confirmed chitinolytic capability.</title>
        <authorList>
            <person name="Ravin N.V."/>
            <person name="Rakitin A.L."/>
            <person name="Ivanova A.A."/>
            <person name="Beletsky A.V."/>
            <person name="Kulichevskaya I.S."/>
            <person name="Mardanov A.V."/>
            <person name="Dedysh S.N."/>
        </authorList>
    </citation>
    <scope>NUCLEOTIDE SEQUENCE [LARGE SCALE GENOMIC DNA]</scope>
    <source>
        <strain evidence="15">SP5</strain>
    </source>
</reference>
<feature type="binding site" evidence="11">
    <location>
        <position position="71"/>
    </location>
    <ligand>
        <name>Mg(2+)</name>
        <dbReference type="ChEBI" id="CHEBI:18420"/>
    </ligand>
</feature>
<dbReference type="OrthoDB" id="9801107at2"/>
<comment type="catalytic activity">
    <reaction evidence="10 11">
        <text>UTP + L-glutamine + ATP + H2O = CTP + L-glutamate + ADP + phosphate + 2 H(+)</text>
        <dbReference type="Rhea" id="RHEA:26426"/>
        <dbReference type="ChEBI" id="CHEBI:15377"/>
        <dbReference type="ChEBI" id="CHEBI:15378"/>
        <dbReference type="ChEBI" id="CHEBI:29985"/>
        <dbReference type="ChEBI" id="CHEBI:30616"/>
        <dbReference type="ChEBI" id="CHEBI:37563"/>
        <dbReference type="ChEBI" id="CHEBI:43474"/>
        <dbReference type="ChEBI" id="CHEBI:46398"/>
        <dbReference type="ChEBI" id="CHEBI:58359"/>
        <dbReference type="ChEBI" id="CHEBI:456216"/>
        <dbReference type="EC" id="6.3.4.2"/>
    </reaction>
</comment>
<dbReference type="SUPFAM" id="SSF52317">
    <property type="entry name" value="Class I glutamine amidotransferase-like"/>
    <property type="match status" value="1"/>
</dbReference>
<evidence type="ECO:0000259" key="12">
    <source>
        <dbReference type="Pfam" id="PF00117"/>
    </source>
</evidence>
<dbReference type="GO" id="GO:0004359">
    <property type="term" value="F:glutaminase activity"/>
    <property type="evidence" value="ECO:0007669"/>
    <property type="project" value="RHEA"/>
</dbReference>
<feature type="binding site" evidence="11">
    <location>
        <begin position="14"/>
        <end position="19"/>
    </location>
    <ligand>
        <name>ATP</name>
        <dbReference type="ChEBI" id="CHEBI:30616"/>
    </ligand>
</feature>
<evidence type="ECO:0000256" key="6">
    <source>
        <dbReference type="ARBA" id="ARBA00022840"/>
    </source>
</evidence>
<dbReference type="Pfam" id="PF00117">
    <property type="entry name" value="GATase"/>
    <property type="match status" value="1"/>
</dbReference>
<comment type="subunit">
    <text evidence="11">Homotetramer.</text>
</comment>
<dbReference type="InterPro" id="IPR017456">
    <property type="entry name" value="CTP_synthase_N"/>
</dbReference>
<evidence type="ECO:0000256" key="7">
    <source>
        <dbReference type="ARBA" id="ARBA00022842"/>
    </source>
</evidence>
<feature type="active site" description="Nucleophile; for glutamine hydrolysis" evidence="11">
    <location>
        <position position="381"/>
    </location>
</feature>
<dbReference type="NCBIfam" id="TIGR00337">
    <property type="entry name" value="PyrG"/>
    <property type="match status" value="1"/>
</dbReference>
<dbReference type="HAMAP" id="MF_01227">
    <property type="entry name" value="PyrG"/>
    <property type="match status" value="1"/>
</dbReference>
<feature type="domain" description="Glutamine amidotransferase" evidence="12">
    <location>
        <begin position="304"/>
        <end position="525"/>
    </location>
</feature>
<feature type="binding site" evidence="11">
    <location>
        <position position="405"/>
    </location>
    <ligand>
        <name>L-glutamine</name>
        <dbReference type="ChEBI" id="CHEBI:58359"/>
    </ligand>
</feature>
<feature type="binding site" evidence="11">
    <location>
        <position position="13"/>
    </location>
    <ligand>
        <name>CTP</name>
        <dbReference type="ChEBI" id="CHEBI:37563"/>
        <note>allosteric inhibitor</note>
    </ligand>
</feature>
<evidence type="ECO:0000256" key="8">
    <source>
        <dbReference type="ARBA" id="ARBA00022962"/>
    </source>
</evidence>
<dbReference type="Gene3D" id="3.40.50.300">
    <property type="entry name" value="P-loop containing nucleotide triphosphate hydrolases"/>
    <property type="match status" value="1"/>
</dbReference>
<feature type="active site" evidence="11">
    <location>
        <position position="507"/>
    </location>
</feature>
<dbReference type="InterPro" id="IPR033828">
    <property type="entry name" value="GATase1_CTP_Synthase"/>
</dbReference>
<dbReference type="GO" id="GO:0046872">
    <property type="term" value="F:metal ion binding"/>
    <property type="evidence" value="ECO:0007669"/>
    <property type="project" value="UniProtKB-KW"/>
</dbReference>
<dbReference type="EC" id="6.3.4.2" evidence="11"/>
<feature type="binding site" evidence="11">
    <location>
        <begin position="147"/>
        <end position="149"/>
    </location>
    <ligand>
        <name>CTP</name>
        <dbReference type="ChEBI" id="CHEBI:37563"/>
        <note>allosteric inhibitor</note>
    </ligand>
</feature>
<dbReference type="PANTHER" id="PTHR11550">
    <property type="entry name" value="CTP SYNTHASE"/>
    <property type="match status" value="1"/>
</dbReference>
<feature type="binding site" evidence="11">
    <location>
        <position position="140"/>
    </location>
    <ligand>
        <name>Mg(2+)</name>
        <dbReference type="ChEBI" id="CHEBI:18420"/>
    </ligand>
</feature>
<evidence type="ECO:0000313" key="15">
    <source>
        <dbReference type="Proteomes" id="UP000214646"/>
    </source>
</evidence>
<feature type="binding site" evidence="11">
    <location>
        <position position="354"/>
    </location>
    <ligand>
        <name>L-glutamine</name>
        <dbReference type="ChEBI" id="CHEBI:58359"/>
    </ligand>
</feature>
<comment type="pathway">
    <text evidence="1 11">Pyrimidine metabolism; CTP biosynthesis via de novo pathway; CTP from UDP: step 2/2.</text>
</comment>
<dbReference type="GO" id="GO:0042802">
    <property type="term" value="F:identical protein binding"/>
    <property type="evidence" value="ECO:0007669"/>
    <property type="project" value="TreeGrafter"/>
</dbReference>
<feature type="binding site" evidence="11">
    <location>
        <begin position="187"/>
        <end position="192"/>
    </location>
    <ligand>
        <name>CTP</name>
        <dbReference type="ChEBI" id="CHEBI:37563"/>
        <note>allosteric inhibitor</note>
    </ligand>
</feature>
<dbReference type="GO" id="GO:0097268">
    <property type="term" value="C:cytoophidium"/>
    <property type="evidence" value="ECO:0007669"/>
    <property type="project" value="UniProtKB-ARBA"/>
</dbReference>
<dbReference type="InterPro" id="IPR004468">
    <property type="entry name" value="CTP_synthase"/>
</dbReference>
<dbReference type="GO" id="GO:0044210">
    <property type="term" value="P:'de novo' CTP biosynthetic process"/>
    <property type="evidence" value="ECO:0007669"/>
    <property type="project" value="UniProtKB-UniRule"/>
</dbReference>
<keyword evidence="15" id="KW-1185">Reference proteome</keyword>
<proteinExistence type="inferred from homology"/>
<dbReference type="CDD" id="cd03113">
    <property type="entry name" value="CTPS_N"/>
    <property type="match status" value="1"/>
</dbReference>
<dbReference type="Proteomes" id="UP000214646">
    <property type="component" value="Unassembled WGS sequence"/>
</dbReference>
<evidence type="ECO:0000313" key="14">
    <source>
        <dbReference type="EMBL" id="OWK34562.1"/>
    </source>
</evidence>
<dbReference type="UniPathway" id="UPA00159">
    <property type="reaction ID" value="UER00277"/>
</dbReference>
<dbReference type="GO" id="GO:0005524">
    <property type="term" value="F:ATP binding"/>
    <property type="evidence" value="ECO:0007669"/>
    <property type="project" value="UniProtKB-KW"/>
</dbReference>
<dbReference type="PANTHER" id="PTHR11550:SF0">
    <property type="entry name" value="CTP SYNTHASE-RELATED"/>
    <property type="match status" value="1"/>
</dbReference>
<accession>A0A225CZ81</accession>
<feature type="binding site" evidence="11">
    <location>
        <begin position="382"/>
        <end position="385"/>
    </location>
    <ligand>
        <name>L-glutamine</name>
        <dbReference type="ChEBI" id="CHEBI:58359"/>
    </ligand>
</feature>
<evidence type="ECO:0000259" key="13">
    <source>
        <dbReference type="Pfam" id="PF06418"/>
    </source>
</evidence>
<feature type="domain" description="CTP synthase N-terminal" evidence="13">
    <location>
        <begin position="3"/>
        <end position="267"/>
    </location>
</feature>
<evidence type="ECO:0000256" key="1">
    <source>
        <dbReference type="ARBA" id="ARBA00005171"/>
    </source>
</evidence>
<keyword evidence="5 11" id="KW-0547">Nucleotide-binding</keyword>
<gene>
    <name evidence="11" type="primary">pyrG</name>
    <name evidence="14" type="ORF">FRUB_10533</name>
</gene>
<dbReference type="InterPro" id="IPR029062">
    <property type="entry name" value="Class_I_gatase-like"/>
</dbReference>
<comment type="catalytic activity">
    <reaction evidence="11">
        <text>L-glutamine + H2O = L-glutamate + NH4(+)</text>
        <dbReference type="Rhea" id="RHEA:15889"/>
        <dbReference type="ChEBI" id="CHEBI:15377"/>
        <dbReference type="ChEBI" id="CHEBI:28938"/>
        <dbReference type="ChEBI" id="CHEBI:29985"/>
        <dbReference type="ChEBI" id="CHEBI:58359"/>
    </reaction>
</comment>
<dbReference type="PROSITE" id="PS51273">
    <property type="entry name" value="GATASE_TYPE_1"/>
    <property type="match status" value="1"/>
</dbReference>
<comment type="activity regulation">
    <text evidence="11">Allosterically activated by GTP, when glutamine is the substrate; GTP has no effect on the reaction when ammonia is the substrate. The allosteric effector GTP functions by stabilizing the protein conformation that binds the tetrahedral intermediate(s) formed during glutamine hydrolysis. Inhibited by the product CTP, via allosteric rather than competitive inhibition.</text>
</comment>
<feature type="binding site" evidence="11">
    <location>
        <position position="462"/>
    </location>
    <ligand>
        <name>L-glutamine</name>
        <dbReference type="ChEBI" id="CHEBI:58359"/>
    </ligand>
</feature>
<sequence length="548" mass="61407">MAKHIFVTGGVVSSLGKGLTSASIGMLLERRGLKVRMQKFDPYINVDPGTMSPYQHGEVYVLDDGAETDLDLGHYERFTNAHLDRDCNYTTGKIYLSIINKERNGDYRGKTVQVIPHVTDEIKSCIRKLVTPDVDVVITEIGGTVGDIEAMPYFEAIRQFALDVGKANCQFIHLTLVPYLKAAGELKTKPTQHSVRELRAIGIQPDILICRTEKDIPKDECDKIALMCNVERRAVFEEKDKEFSIYEVPLSFVHKKMDELIIEKLNLTARPLEIADWELMLERMRTPTNEVTIAFVGKYVRHRDAYKSVYEALDHAGIAHHAKIKVARFEAEKVEQEGAAKLLSNVDGILVPGGFDKRGTPGKIEAIKFARENNIPFFGICLGLQCATIEFARNVLGLADANSTEFNKETPDPVVCLLDAQRKITQIGGTMRLGAYDCKLTPGCRAHAAFRSTLISERHRHRYEVNNDYRERLEAAGLLISGTSPDGSLVEVIELPNHPWFVAVQSHPEFKSKPTQSHPLFRDFIGAALEHRLARKEEARARQTVVAG</sequence>
<keyword evidence="3 11" id="KW-0436">Ligase</keyword>
<dbReference type="RefSeq" id="WP_088260825.1">
    <property type="nucleotide sequence ID" value="NZ_NIDE01000020.1"/>
</dbReference>
<keyword evidence="4 11" id="KW-0479">Metal-binding</keyword>
<organism evidence="14 15">
    <name type="scientific">Fimbriiglobus ruber</name>
    <dbReference type="NCBI Taxonomy" id="1908690"/>
    <lineage>
        <taxon>Bacteria</taxon>
        <taxon>Pseudomonadati</taxon>
        <taxon>Planctomycetota</taxon>
        <taxon>Planctomycetia</taxon>
        <taxon>Gemmatales</taxon>
        <taxon>Gemmataceae</taxon>
        <taxon>Fimbriiglobus</taxon>
    </lineage>
</organism>
<comment type="similarity">
    <text evidence="2 11">Belongs to the CTP synthase family.</text>
</comment>
<comment type="caution">
    <text evidence="14">The sequence shown here is derived from an EMBL/GenBank/DDBJ whole genome shotgun (WGS) entry which is preliminary data.</text>
</comment>
<comment type="catalytic activity">
    <reaction evidence="11">
        <text>UTP + NH4(+) + ATP = CTP + ADP + phosphate + 2 H(+)</text>
        <dbReference type="Rhea" id="RHEA:16597"/>
        <dbReference type="ChEBI" id="CHEBI:15378"/>
        <dbReference type="ChEBI" id="CHEBI:28938"/>
        <dbReference type="ChEBI" id="CHEBI:30616"/>
        <dbReference type="ChEBI" id="CHEBI:37563"/>
        <dbReference type="ChEBI" id="CHEBI:43474"/>
        <dbReference type="ChEBI" id="CHEBI:46398"/>
        <dbReference type="ChEBI" id="CHEBI:456216"/>
    </reaction>
</comment>
<dbReference type="GO" id="GO:0005829">
    <property type="term" value="C:cytosol"/>
    <property type="evidence" value="ECO:0007669"/>
    <property type="project" value="TreeGrafter"/>
</dbReference>
<comment type="caution">
    <text evidence="11">Lacks conserved residue(s) required for the propagation of feature annotation.</text>
</comment>
<dbReference type="InterPro" id="IPR027417">
    <property type="entry name" value="P-loop_NTPase"/>
</dbReference>
<evidence type="ECO:0000256" key="5">
    <source>
        <dbReference type="ARBA" id="ARBA00022741"/>
    </source>
</evidence>
<keyword evidence="6 11" id="KW-0067">ATP-binding</keyword>
<feature type="binding site" evidence="11">
    <location>
        <position position="71"/>
    </location>
    <ligand>
        <name>ATP</name>
        <dbReference type="ChEBI" id="CHEBI:30616"/>
    </ligand>
</feature>